<proteinExistence type="inferred from homology"/>
<keyword evidence="4" id="KW-1003">Cell membrane</keyword>
<feature type="transmembrane region" description="Helical" evidence="8">
    <location>
        <begin position="224"/>
        <end position="247"/>
    </location>
</feature>
<keyword evidence="6 8" id="KW-1133">Transmembrane helix</keyword>
<dbReference type="Gene3D" id="1.20.1530.20">
    <property type="match status" value="1"/>
</dbReference>
<dbReference type="EMBL" id="CP061169">
    <property type="protein sequence ID" value="QPZ37748.1"/>
    <property type="molecule type" value="Genomic_DNA"/>
</dbReference>
<evidence type="ECO:0000256" key="4">
    <source>
        <dbReference type="ARBA" id="ARBA00022475"/>
    </source>
</evidence>
<keyword evidence="5 8" id="KW-0812">Transmembrane</keyword>
<keyword evidence="3" id="KW-0813">Transport</keyword>
<evidence type="ECO:0000256" key="8">
    <source>
        <dbReference type="SAM" id="Phobius"/>
    </source>
</evidence>
<feature type="transmembrane region" description="Helical" evidence="8">
    <location>
        <begin position="38"/>
        <end position="55"/>
    </location>
</feature>
<evidence type="ECO:0000256" key="6">
    <source>
        <dbReference type="ARBA" id="ARBA00022989"/>
    </source>
</evidence>
<dbReference type="InterPro" id="IPR004776">
    <property type="entry name" value="Mem_transp_PIN-like"/>
</dbReference>
<keyword evidence="10" id="KW-1185">Reference proteome</keyword>
<dbReference type="InterPro" id="IPR038770">
    <property type="entry name" value="Na+/solute_symporter_sf"/>
</dbReference>
<protein>
    <submittedName>
        <fullName evidence="9">AEC family transporter</fullName>
    </submittedName>
</protein>
<dbReference type="PANTHER" id="PTHR36838">
    <property type="entry name" value="AUXIN EFFLUX CARRIER FAMILY PROTEIN"/>
    <property type="match status" value="1"/>
</dbReference>
<dbReference type="Proteomes" id="UP000662814">
    <property type="component" value="Chromosome"/>
</dbReference>
<feature type="transmembrane region" description="Helical" evidence="8">
    <location>
        <begin position="98"/>
        <end position="117"/>
    </location>
</feature>
<comment type="similarity">
    <text evidence="2">Belongs to the auxin efflux carrier (TC 2.A.69) family.</text>
</comment>
<feature type="transmembrane region" description="Helical" evidence="8">
    <location>
        <begin position="164"/>
        <end position="180"/>
    </location>
</feature>
<accession>A0ABX6YG25</accession>
<evidence type="ECO:0000256" key="2">
    <source>
        <dbReference type="ARBA" id="ARBA00010145"/>
    </source>
</evidence>
<dbReference type="Pfam" id="PF03547">
    <property type="entry name" value="Mem_trans"/>
    <property type="match status" value="2"/>
</dbReference>
<feature type="transmembrane region" description="Helical" evidence="8">
    <location>
        <begin position="192"/>
        <end position="212"/>
    </location>
</feature>
<feature type="transmembrane region" description="Helical" evidence="8">
    <location>
        <begin position="123"/>
        <end position="143"/>
    </location>
</feature>
<sequence>MTGVLTGFAIIGVVIAVGFVAGRLQIGGATAGRSIQHLAFFIASPALLFDVLAHADVTLIFSSFISVALIAAVCAGGLFIVVNLLIWRRSVSEATIGALASGYVNANNIGLPVAVYVLGDAQFVAPIMLIQLIVFAPVALAVLDITGPGKVSLTSIVTQPVRNPIIIASAAGVVVAATGIQLPDAVYAPFELIGGAAVPLMLLAFGMSLSGQRPLRAGTGRTRVIVASLLKTAVMPLIAYTVARFVFGLDGDHLFAATVLAALPSAQNVFNYATRFETGEVFARDAVLLSTVLAVPSLIVIAALLA</sequence>
<dbReference type="PANTHER" id="PTHR36838:SF1">
    <property type="entry name" value="SLR1864 PROTEIN"/>
    <property type="match status" value="1"/>
</dbReference>
<comment type="subcellular location">
    <subcellularLocation>
        <location evidence="1">Cell membrane</location>
        <topology evidence="1">Multi-pass membrane protein</topology>
    </subcellularLocation>
</comment>
<evidence type="ECO:0000256" key="1">
    <source>
        <dbReference type="ARBA" id="ARBA00004651"/>
    </source>
</evidence>
<feature type="transmembrane region" description="Helical" evidence="8">
    <location>
        <begin position="286"/>
        <end position="305"/>
    </location>
</feature>
<evidence type="ECO:0000313" key="10">
    <source>
        <dbReference type="Proteomes" id="UP000662814"/>
    </source>
</evidence>
<evidence type="ECO:0000256" key="7">
    <source>
        <dbReference type="ARBA" id="ARBA00023136"/>
    </source>
</evidence>
<reference evidence="9 10" key="1">
    <citation type="submission" date="2020-12" db="EMBL/GenBank/DDBJ databases">
        <title>Microbacterium sp. HY060.</title>
        <authorList>
            <person name="Zhou J."/>
        </authorList>
    </citation>
    <scope>NUCLEOTIDE SEQUENCE [LARGE SCALE GENOMIC DNA]</scope>
    <source>
        <strain evidence="9 10">HY60</strain>
    </source>
</reference>
<dbReference type="RefSeq" id="WP_166991270.1">
    <property type="nucleotide sequence ID" value="NZ_CP061169.1"/>
</dbReference>
<organism evidence="9 10">
    <name type="scientific">Paramicrobacterium chengjingii</name>
    <dbReference type="NCBI Taxonomy" id="2769067"/>
    <lineage>
        <taxon>Bacteria</taxon>
        <taxon>Bacillati</taxon>
        <taxon>Actinomycetota</taxon>
        <taxon>Actinomycetes</taxon>
        <taxon>Micrococcales</taxon>
        <taxon>Microbacteriaceae</taxon>
        <taxon>Paramicrobacterium</taxon>
    </lineage>
</organism>
<gene>
    <name evidence="9" type="ORF">HCR76_13120</name>
</gene>
<evidence type="ECO:0000313" key="9">
    <source>
        <dbReference type="EMBL" id="QPZ37748.1"/>
    </source>
</evidence>
<name>A0ABX6YG25_9MICO</name>
<feature type="transmembrane region" description="Helical" evidence="8">
    <location>
        <begin position="6"/>
        <end position="26"/>
    </location>
</feature>
<evidence type="ECO:0000256" key="5">
    <source>
        <dbReference type="ARBA" id="ARBA00022692"/>
    </source>
</evidence>
<evidence type="ECO:0000256" key="3">
    <source>
        <dbReference type="ARBA" id="ARBA00022448"/>
    </source>
</evidence>
<feature type="transmembrane region" description="Helical" evidence="8">
    <location>
        <begin position="61"/>
        <end position="86"/>
    </location>
</feature>
<keyword evidence="7 8" id="KW-0472">Membrane</keyword>